<dbReference type="GO" id="GO:0003676">
    <property type="term" value="F:nucleic acid binding"/>
    <property type="evidence" value="ECO:0007669"/>
    <property type="project" value="InterPro"/>
</dbReference>
<dbReference type="InterPro" id="IPR016135">
    <property type="entry name" value="UBQ-conjugating_enzyme/RWD"/>
</dbReference>
<proteinExistence type="predicted"/>
<evidence type="ECO:0000259" key="5">
    <source>
        <dbReference type="PROSITE" id="PS50127"/>
    </source>
</evidence>
<keyword evidence="3" id="KW-0479">Metal-binding</keyword>
<dbReference type="SMART" id="SM00343">
    <property type="entry name" value="ZnF_C2HC"/>
    <property type="match status" value="5"/>
</dbReference>
<dbReference type="Pfam" id="PF00005">
    <property type="entry name" value="ABC_tran"/>
    <property type="match status" value="1"/>
</dbReference>
<keyword evidence="3" id="KW-0863">Zinc-finger</keyword>
<feature type="region of interest" description="Disordered" evidence="4">
    <location>
        <begin position="319"/>
        <end position="379"/>
    </location>
</feature>
<feature type="domain" description="ABC transporter" evidence="7">
    <location>
        <begin position="13"/>
        <end position="242"/>
    </location>
</feature>
<dbReference type="PROSITE" id="PS50158">
    <property type="entry name" value="ZF_CCHC"/>
    <property type="match status" value="1"/>
</dbReference>
<accession>A0A1J8PZG4</accession>
<keyword evidence="1" id="KW-0547">Nucleotide-binding</keyword>
<dbReference type="InterPro" id="IPR001878">
    <property type="entry name" value="Znf_CCHC"/>
</dbReference>
<feature type="compositionally biased region" description="Basic and acidic residues" evidence="4">
    <location>
        <begin position="348"/>
        <end position="363"/>
    </location>
</feature>
<keyword evidence="9" id="KW-1185">Reference proteome</keyword>
<dbReference type="CDD" id="cd23814">
    <property type="entry name" value="UEV_AKTIP"/>
    <property type="match status" value="1"/>
</dbReference>
<keyword evidence="2" id="KW-0067">ATP-binding</keyword>
<dbReference type="Pfam" id="PF00098">
    <property type="entry name" value="zf-CCHC"/>
    <property type="match status" value="1"/>
</dbReference>
<evidence type="ECO:0000256" key="1">
    <source>
        <dbReference type="ARBA" id="ARBA00022741"/>
    </source>
</evidence>
<dbReference type="Gene3D" id="3.40.50.300">
    <property type="entry name" value="P-loop containing nucleotide triphosphate hydrolases"/>
    <property type="match status" value="1"/>
</dbReference>
<dbReference type="Gene3D" id="3.10.110.10">
    <property type="entry name" value="Ubiquitin Conjugating Enzyme"/>
    <property type="match status" value="1"/>
</dbReference>
<evidence type="ECO:0000259" key="7">
    <source>
        <dbReference type="PROSITE" id="PS50893"/>
    </source>
</evidence>
<evidence type="ECO:0000256" key="4">
    <source>
        <dbReference type="SAM" id="MobiDB-lite"/>
    </source>
</evidence>
<dbReference type="SUPFAM" id="SSF54495">
    <property type="entry name" value="UBC-like"/>
    <property type="match status" value="1"/>
</dbReference>
<dbReference type="OrthoDB" id="7608935at2759"/>
<dbReference type="EMBL" id="LVVM01003541">
    <property type="protein sequence ID" value="OJA14686.1"/>
    <property type="molecule type" value="Genomic_DNA"/>
</dbReference>
<feature type="compositionally biased region" description="Basic residues" evidence="4">
    <location>
        <begin position="323"/>
        <end position="334"/>
    </location>
</feature>
<name>A0A1J8PZG4_9AGAM</name>
<dbReference type="STRING" id="180088.A0A1J8PZG4"/>
<dbReference type="PANTHER" id="PTHR43158:SF2">
    <property type="entry name" value="SKFA PEPTIDE EXPORT ATP-BINDING PROTEIN SKFE"/>
    <property type="match status" value="1"/>
</dbReference>
<feature type="compositionally biased region" description="Basic and acidic residues" evidence="4">
    <location>
        <begin position="681"/>
        <end position="698"/>
    </location>
</feature>
<dbReference type="InterPro" id="IPR000608">
    <property type="entry name" value="UBC"/>
</dbReference>
<dbReference type="PROSITE" id="PS50893">
    <property type="entry name" value="ABC_TRANSPORTER_2"/>
    <property type="match status" value="1"/>
</dbReference>
<evidence type="ECO:0000256" key="3">
    <source>
        <dbReference type="PROSITE-ProRule" id="PRU00047"/>
    </source>
</evidence>
<feature type="compositionally biased region" description="Basic and acidic residues" evidence="4">
    <location>
        <begin position="822"/>
        <end position="856"/>
    </location>
</feature>
<dbReference type="PROSITE" id="PS50127">
    <property type="entry name" value="UBC_2"/>
    <property type="match status" value="1"/>
</dbReference>
<dbReference type="Proteomes" id="UP000183567">
    <property type="component" value="Unassembled WGS sequence"/>
</dbReference>
<dbReference type="InterPro" id="IPR003439">
    <property type="entry name" value="ABC_transporter-like_ATP-bd"/>
</dbReference>
<dbReference type="Gene3D" id="4.10.60.10">
    <property type="entry name" value="Zinc finger, CCHC-type"/>
    <property type="match status" value="1"/>
</dbReference>
<feature type="region of interest" description="Disordered" evidence="4">
    <location>
        <begin position="663"/>
        <end position="865"/>
    </location>
</feature>
<evidence type="ECO:0000256" key="2">
    <source>
        <dbReference type="ARBA" id="ARBA00022840"/>
    </source>
</evidence>
<feature type="compositionally biased region" description="Basic and acidic residues" evidence="4">
    <location>
        <begin position="788"/>
        <end position="802"/>
    </location>
</feature>
<keyword evidence="3" id="KW-0862">Zinc</keyword>
<dbReference type="SMART" id="SM00212">
    <property type="entry name" value="UBCc"/>
    <property type="match status" value="1"/>
</dbReference>
<dbReference type="CDD" id="cd00267">
    <property type="entry name" value="ABC_ATPase"/>
    <property type="match status" value="1"/>
</dbReference>
<feature type="region of interest" description="Disordered" evidence="4">
    <location>
        <begin position="259"/>
        <end position="278"/>
    </location>
</feature>
<evidence type="ECO:0000259" key="6">
    <source>
        <dbReference type="PROSITE" id="PS50158"/>
    </source>
</evidence>
<feature type="domain" description="CCHC-type" evidence="6">
    <location>
        <begin position="629"/>
        <end position="644"/>
    </location>
</feature>
<dbReference type="Pfam" id="PF00179">
    <property type="entry name" value="UQ_con"/>
    <property type="match status" value="1"/>
</dbReference>
<feature type="domain" description="UBC core" evidence="5">
    <location>
        <begin position="917"/>
        <end position="1070"/>
    </location>
</feature>
<dbReference type="GO" id="GO:0016887">
    <property type="term" value="F:ATP hydrolysis activity"/>
    <property type="evidence" value="ECO:0007669"/>
    <property type="project" value="InterPro"/>
</dbReference>
<dbReference type="GO" id="GO:0008270">
    <property type="term" value="F:zinc ion binding"/>
    <property type="evidence" value="ECO:0007669"/>
    <property type="project" value="UniProtKB-KW"/>
</dbReference>
<sequence>MIPPSEPMPDCTITVEGLTYHHVPNAPPSLNNINLHLQPGSRTILLCCVHNHAAGKSTLLQILAGKRLVKDAEIRIKGLDVFRDSPPGVTFLGTEWAMNPVVRSDIVVSNFLDSVGGYKHKERRDKLLDILDVDLDWHMHAISDGERRRIQLCMGLMTPWDVLLLDEVTVDLDVLVRDELLTFLRNDSIARGATILYATHIFDGLGSFPTHIAHMRFGSFVTEPTSWPSGFTDGHQAPTLYNTALQWLKEDRDFRRELEKQGRKGRGPRNETIPSDSETFYKNTLVELTMPEIIDLTLPSSPQSIEILSEGEIPVASLDSQKKTRKLRKRRKSKGPTGDGVDSSRNQALERRSSGDSHIETVPRRRSASPNRRSPAQGVSDQELFFFDAAPAPVVEPVEPTQSLKTQPESSKTAADRLLLPSHVSVLSVGGEGAVPVEIIHPPPIDPKEEDYIEYLDYEDRKAPGLVRYFEMDAEEAAQAKSTRFVCKNCGAEGDHKTYECPIQVCLTCGARDEHSTRSCPISKTCYTCGMKGHINKVKSIPALPYTRAYGLQTCPNRFSRSRLLGDADNDCERCGSQNHKMNECPTLWRIYQYVNDEDRVIIMQVREEKKKLVLGNGGEGYIASEEWCYNCGNPGHLGDECDEVAHTFDIPSEPSAFSSHNIMSGPFYDPASDPVRVRRGPRELQNEEDRPALRDDWGMDAPLHVGKQGKNKDKEKLAKRLRDQEADDTGDWFNNPRNMRNRGNDKPTPNGPKAMKFGSSMKDVGRHFDPPPSASPRKNGPPSLLDRLGDNPHRDYRRRTGDQYGPSGEHESYRIRGASKNSRDREDKHSRGGSGRDRERQRRDSREWERDRGHGQDNGPRSKVAHKLLHPTCWKVDASNSNVDVNMLSVVGRNASTKFAPAADSVLSEGSVVSPATRAALNFQYASLRSINHCPTGMYITPSVENTMVWDAALFVHKGYYQDSVLKFTITFPNDYPERPPTVRFLTDVNHPLIDSRTGVYSLAPRFRPWKPKEHQIHHILHFIKSTFKEPTLDKLHESDVLNKEVFNFRDNRTSFAALAKQSAELSQSPSALYDTSGSKKNHSLRFTHLKSDEIEEVLGALSMHTEGSK</sequence>
<feature type="compositionally biased region" description="Basic and acidic residues" evidence="4">
    <location>
        <begin position="711"/>
        <end position="725"/>
    </location>
</feature>
<evidence type="ECO:0000313" key="9">
    <source>
        <dbReference type="Proteomes" id="UP000183567"/>
    </source>
</evidence>
<organism evidence="8 9">
    <name type="scientific">Rhizopogon vesiculosus</name>
    <dbReference type="NCBI Taxonomy" id="180088"/>
    <lineage>
        <taxon>Eukaryota</taxon>
        <taxon>Fungi</taxon>
        <taxon>Dikarya</taxon>
        <taxon>Basidiomycota</taxon>
        <taxon>Agaricomycotina</taxon>
        <taxon>Agaricomycetes</taxon>
        <taxon>Agaricomycetidae</taxon>
        <taxon>Boletales</taxon>
        <taxon>Suillineae</taxon>
        <taxon>Rhizopogonaceae</taxon>
        <taxon>Rhizopogon</taxon>
    </lineage>
</organism>
<dbReference type="AlphaFoldDB" id="A0A1J8PZG4"/>
<protein>
    <submittedName>
        <fullName evidence="8">Uncharacterized protein</fullName>
    </submittedName>
</protein>
<reference evidence="8 9" key="1">
    <citation type="submission" date="2016-03" db="EMBL/GenBank/DDBJ databases">
        <title>Comparative genomics of the ectomycorrhizal sister species Rhizopogon vinicolor and Rhizopogon vesiculosus (Basidiomycota: Boletales) reveals a divergence of the mating type B locus.</title>
        <authorList>
            <person name="Mujic A.B."/>
            <person name="Kuo A."/>
            <person name="Tritt A."/>
            <person name="Lipzen A."/>
            <person name="Chen C."/>
            <person name="Johnson J."/>
            <person name="Sharma A."/>
            <person name="Barry K."/>
            <person name="Grigoriev I.V."/>
            <person name="Spatafora J.W."/>
        </authorList>
    </citation>
    <scope>NUCLEOTIDE SEQUENCE [LARGE SCALE GENOMIC DNA]</scope>
    <source>
        <strain evidence="8 9">AM-OR11-056</strain>
    </source>
</reference>
<dbReference type="GO" id="GO:0005524">
    <property type="term" value="F:ATP binding"/>
    <property type="evidence" value="ECO:0007669"/>
    <property type="project" value="UniProtKB-KW"/>
</dbReference>
<dbReference type="InterPro" id="IPR027417">
    <property type="entry name" value="P-loop_NTPase"/>
</dbReference>
<evidence type="ECO:0000313" key="8">
    <source>
        <dbReference type="EMBL" id="OJA14686.1"/>
    </source>
</evidence>
<comment type="caution">
    <text evidence="8">The sequence shown here is derived from an EMBL/GenBank/DDBJ whole genome shotgun (WGS) entry which is preliminary data.</text>
</comment>
<gene>
    <name evidence="8" type="ORF">AZE42_02393</name>
</gene>
<dbReference type="SUPFAM" id="SSF52540">
    <property type="entry name" value="P-loop containing nucleoside triphosphate hydrolases"/>
    <property type="match status" value="1"/>
</dbReference>
<dbReference type="PANTHER" id="PTHR43158">
    <property type="entry name" value="SKFA PEPTIDE EXPORT ATP-BINDING PROTEIN SKFE"/>
    <property type="match status" value="1"/>
</dbReference>